<dbReference type="PANTHER" id="PTHR11986">
    <property type="entry name" value="AMINOTRANSFERASE CLASS III"/>
    <property type="match status" value="1"/>
</dbReference>
<keyword evidence="2" id="KW-0032">Aminotransferase</keyword>
<dbReference type="GO" id="GO:0008483">
    <property type="term" value="F:transaminase activity"/>
    <property type="evidence" value="ECO:0007669"/>
    <property type="project" value="UniProtKB-KW"/>
</dbReference>
<dbReference type="Gene3D" id="3.90.1150.10">
    <property type="entry name" value="Aspartate Aminotransferase, domain 1"/>
    <property type="match status" value="1"/>
</dbReference>
<organism evidence="5">
    <name type="scientific">marine sediment metagenome</name>
    <dbReference type="NCBI Taxonomy" id="412755"/>
    <lineage>
        <taxon>unclassified sequences</taxon>
        <taxon>metagenomes</taxon>
        <taxon>ecological metagenomes</taxon>
    </lineage>
</organism>
<dbReference type="Pfam" id="PF00202">
    <property type="entry name" value="Aminotran_3"/>
    <property type="match status" value="1"/>
</dbReference>
<dbReference type="AlphaFoldDB" id="X1RGI0"/>
<protein>
    <submittedName>
        <fullName evidence="5">Uncharacterized protein</fullName>
    </submittedName>
</protein>
<proteinExistence type="predicted"/>
<keyword evidence="3" id="KW-0808">Transferase</keyword>
<evidence type="ECO:0000256" key="3">
    <source>
        <dbReference type="ARBA" id="ARBA00022679"/>
    </source>
</evidence>
<sequence>MNISKNMEIFEQGNKYLMSTYSRLPVVFVKAKMQYLWDAEGSKYLDFIAGYGCLNVGHSNKFVVNALKQQIGKIIQPSNIYFNQSQVKLAKKLCEITEFGEKVFFSNSGTESIEGAIKLARKYSADKYNSFRYEIISFEKSFHLFYILFYDIL</sequence>
<name>X1RGI0_9ZZZZ</name>
<reference evidence="5" key="1">
    <citation type="journal article" date="2014" name="Front. Microbiol.">
        <title>High frequency of phylogenetically diverse reductive dehalogenase-homologous genes in deep subseafloor sedimentary metagenomes.</title>
        <authorList>
            <person name="Kawai M."/>
            <person name="Futagami T."/>
            <person name="Toyoda A."/>
            <person name="Takaki Y."/>
            <person name="Nishi S."/>
            <person name="Hori S."/>
            <person name="Arai W."/>
            <person name="Tsubouchi T."/>
            <person name="Morono Y."/>
            <person name="Uchiyama I."/>
            <person name="Ito T."/>
            <person name="Fujiyama A."/>
            <person name="Inagaki F."/>
            <person name="Takami H."/>
        </authorList>
    </citation>
    <scope>NUCLEOTIDE SEQUENCE</scope>
    <source>
        <strain evidence="5">Expedition CK06-06</strain>
    </source>
</reference>
<dbReference type="Gene3D" id="3.40.640.10">
    <property type="entry name" value="Type I PLP-dependent aspartate aminotransferase-like (Major domain)"/>
    <property type="match status" value="1"/>
</dbReference>
<evidence type="ECO:0000256" key="2">
    <source>
        <dbReference type="ARBA" id="ARBA00022576"/>
    </source>
</evidence>
<accession>X1RGI0</accession>
<dbReference type="InterPro" id="IPR005814">
    <property type="entry name" value="Aminotrans_3"/>
</dbReference>
<dbReference type="GO" id="GO:0030170">
    <property type="term" value="F:pyridoxal phosphate binding"/>
    <property type="evidence" value="ECO:0007669"/>
    <property type="project" value="InterPro"/>
</dbReference>
<dbReference type="EMBL" id="BARW01006712">
    <property type="protein sequence ID" value="GAI79723.1"/>
    <property type="molecule type" value="Genomic_DNA"/>
</dbReference>
<keyword evidence="4" id="KW-0663">Pyridoxal phosphate</keyword>
<dbReference type="InterPro" id="IPR015422">
    <property type="entry name" value="PyrdxlP-dep_Trfase_small"/>
</dbReference>
<comment type="caution">
    <text evidence="5">The sequence shown here is derived from an EMBL/GenBank/DDBJ whole genome shotgun (WGS) entry which is preliminary data.</text>
</comment>
<gene>
    <name evidence="5" type="ORF">S12H4_14093</name>
</gene>
<dbReference type="InterPro" id="IPR015424">
    <property type="entry name" value="PyrdxlP-dep_Trfase"/>
</dbReference>
<evidence type="ECO:0000256" key="4">
    <source>
        <dbReference type="ARBA" id="ARBA00022898"/>
    </source>
</evidence>
<dbReference type="InterPro" id="IPR050103">
    <property type="entry name" value="Class-III_PLP-dep_AT"/>
</dbReference>
<dbReference type="SUPFAM" id="SSF53383">
    <property type="entry name" value="PLP-dependent transferases"/>
    <property type="match status" value="1"/>
</dbReference>
<evidence type="ECO:0000313" key="5">
    <source>
        <dbReference type="EMBL" id="GAI79723.1"/>
    </source>
</evidence>
<dbReference type="GO" id="GO:0042802">
    <property type="term" value="F:identical protein binding"/>
    <property type="evidence" value="ECO:0007669"/>
    <property type="project" value="TreeGrafter"/>
</dbReference>
<evidence type="ECO:0000256" key="1">
    <source>
        <dbReference type="ARBA" id="ARBA00001933"/>
    </source>
</evidence>
<dbReference type="PANTHER" id="PTHR11986:SF79">
    <property type="entry name" value="ACETYLORNITHINE AMINOTRANSFERASE, MITOCHONDRIAL"/>
    <property type="match status" value="1"/>
</dbReference>
<dbReference type="InterPro" id="IPR015421">
    <property type="entry name" value="PyrdxlP-dep_Trfase_major"/>
</dbReference>
<comment type="cofactor">
    <cofactor evidence="1">
        <name>pyridoxal 5'-phosphate</name>
        <dbReference type="ChEBI" id="CHEBI:597326"/>
    </cofactor>
</comment>